<dbReference type="Proteomes" id="UP000648182">
    <property type="component" value="Unassembled WGS sequence"/>
</dbReference>
<feature type="domain" description="HTH cro/C1-type" evidence="1">
    <location>
        <begin position="8"/>
        <end position="62"/>
    </location>
</feature>
<dbReference type="SMART" id="SM00530">
    <property type="entry name" value="HTH_XRE"/>
    <property type="match status" value="1"/>
</dbReference>
<dbReference type="InterPro" id="IPR001387">
    <property type="entry name" value="Cro/C1-type_HTH"/>
</dbReference>
<organism evidence="2 3">
    <name type="scientific">Bacillus norwichensis</name>
    <dbReference type="NCBI Taxonomy" id="2762217"/>
    <lineage>
        <taxon>Bacteria</taxon>
        <taxon>Bacillati</taxon>
        <taxon>Bacillota</taxon>
        <taxon>Bacilli</taxon>
        <taxon>Bacillales</taxon>
        <taxon>Bacillaceae</taxon>
        <taxon>Bacillus</taxon>
    </lineage>
</organism>
<proteinExistence type="predicted"/>
<comment type="caution">
    <text evidence="2">The sequence shown here is derived from an EMBL/GenBank/DDBJ whole genome shotgun (WGS) entry which is preliminary data.</text>
</comment>
<dbReference type="EMBL" id="JACSPV010000019">
    <property type="protein sequence ID" value="MBD8005854.1"/>
    <property type="molecule type" value="Genomic_DNA"/>
</dbReference>
<dbReference type="CDD" id="cd00093">
    <property type="entry name" value="HTH_XRE"/>
    <property type="match status" value="1"/>
</dbReference>
<reference evidence="2 3" key="1">
    <citation type="submission" date="2020-08" db="EMBL/GenBank/DDBJ databases">
        <title>A Genomic Blueprint of the Chicken Gut Microbiome.</title>
        <authorList>
            <person name="Gilroy R."/>
            <person name="Ravi A."/>
            <person name="Getino M."/>
            <person name="Pursley I."/>
            <person name="Horton D.L."/>
            <person name="Alikhan N.-F."/>
            <person name="Baker D."/>
            <person name="Gharbi K."/>
            <person name="Hall N."/>
            <person name="Watson M."/>
            <person name="Adriaenssens E.M."/>
            <person name="Foster-Nyarko E."/>
            <person name="Jarju S."/>
            <person name="Secka A."/>
            <person name="Antonio M."/>
            <person name="Oren A."/>
            <person name="Chaudhuri R."/>
            <person name="La Ragione R.M."/>
            <person name="Hildebrand F."/>
            <person name="Pallen M.J."/>
        </authorList>
    </citation>
    <scope>NUCLEOTIDE SEQUENCE [LARGE SCALE GENOMIC DNA]</scope>
    <source>
        <strain evidence="2 3">Sa1BUA2</strain>
    </source>
</reference>
<protein>
    <submittedName>
        <fullName evidence="2">Helix-turn-helix transcriptional regulator</fullName>
    </submittedName>
</protein>
<evidence type="ECO:0000259" key="1">
    <source>
        <dbReference type="PROSITE" id="PS50943"/>
    </source>
</evidence>
<sequence length="79" mass="8933">MKFNYNRLKAERIARGLTVQEMADVLGISKGAYSKKENGKIALTVEDFSLISNKLGITREKMEIFFTEIVSEMETAKIS</sequence>
<accession>A0ABR8VM74</accession>
<dbReference type="SUPFAM" id="SSF47413">
    <property type="entry name" value="lambda repressor-like DNA-binding domains"/>
    <property type="match status" value="1"/>
</dbReference>
<gene>
    <name evidence="2" type="ORF">H9631_12265</name>
</gene>
<dbReference type="InterPro" id="IPR010982">
    <property type="entry name" value="Lambda_DNA-bd_dom_sf"/>
</dbReference>
<dbReference type="Pfam" id="PF01381">
    <property type="entry name" value="HTH_3"/>
    <property type="match status" value="1"/>
</dbReference>
<dbReference type="Gene3D" id="1.10.260.40">
    <property type="entry name" value="lambda repressor-like DNA-binding domains"/>
    <property type="match status" value="1"/>
</dbReference>
<evidence type="ECO:0000313" key="3">
    <source>
        <dbReference type="Proteomes" id="UP000648182"/>
    </source>
</evidence>
<keyword evidence="3" id="KW-1185">Reference proteome</keyword>
<dbReference type="RefSeq" id="WP_191813192.1">
    <property type="nucleotide sequence ID" value="NZ_JACSPV010000019.1"/>
</dbReference>
<dbReference type="PROSITE" id="PS50943">
    <property type="entry name" value="HTH_CROC1"/>
    <property type="match status" value="1"/>
</dbReference>
<evidence type="ECO:0000313" key="2">
    <source>
        <dbReference type="EMBL" id="MBD8005854.1"/>
    </source>
</evidence>
<name>A0ABR8VM74_9BACI</name>